<dbReference type="Proteomes" id="UP000252085">
    <property type="component" value="Unassembled WGS sequence"/>
</dbReference>
<reference evidence="6" key="1">
    <citation type="submission" date="2016-04" db="EMBL/GenBank/DDBJ databases">
        <authorList>
            <person name="Tabuchi Yagui T.R."/>
        </authorList>
    </citation>
    <scope>NUCLEOTIDE SEQUENCE [LARGE SCALE GENOMIC DNA]</scope>
</reference>
<dbReference type="Pfam" id="PF00293">
    <property type="entry name" value="NUDIX"/>
    <property type="match status" value="1"/>
</dbReference>
<dbReference type="PANTHER" id="PTHR11839">
    <property type="entry name" value="UDP/ADP-SUGAR PYROPHOSPHATASE"/>
    <property type="match status" value="1"/>
</dbReference>
<sequence length="183" mass="20788">MNNLKKWKILKSKMVLDNPWCQVRQDEIELPNGKIIDDYFVSIKPDVAMVLPITSNREIIFVQQYRHAVGEFFLELPAGNFDPTKESAEVAAIRELREETGYIPQELKKIGTLYDKPSKDTNQIHLFLAENVSKVGEQQLDITEEIEVVLIPVESVLDKIIQGEISVAGTIAALFLGLNFIIY</sequence>
<evidence type="ECO:0000313" key="5">
    <source>
        <dbReference type="EMBL" id="RCJ36174.1"/>
    </source>
</evidence>
<evidence type="ECO:0000256" key="2">
    <source>
        <dbReference type="ARBA" id="ARBA00022801"/>
    </source>
</evidence>
<accession>A0A367RKL9</accession>
<dbReference type="SUPFAM" id="SSF55811">
    <property type="entry name" value="Nudix"/>
    <property type="match status" value="1"/>
</dbReference>
<feature type="domain" description="Nudix hydrolase" evidence="4">
    <location>
        <begin position="42"/>
        <end position="173"/>
    </location>
</feature>
<dbReference type="GO" id="GO:0006753">
    <property type="term" value="P:nucleoside phosphate metabolic process"/>
    <property type="evidence" value="ECO:0007669"/>
    <property type="project" value="TreeGrafter"/>
</dbReference>
<gene>
    <name evidence="5" type="ORF">A6769_17885</name>
</gene>
<comment type="caution">
    <text evidence="5">The sequence shown here is derived from an EMBL/GenBank/DDBJ whole genome shotgun (WGS) entry which is preliminary data.</text>
</comment>
<dbReference type="GO" id="GO:0016787">
    <property type="term" value="F:hydrolase activity"/>
    <property type="evidence" value="ECO:0007669"/>
    <property type="project" value="UniProtKB-KW"/>
</dbReference>
<dbReference type="InterPro" id="IPR000086">
    <property type="entry name" value="NUDIX_hydrolase_dom"/>
</dbReference>
<dbReference type="PROSITE" id="PS51462">
    <property type="entry name" value="NUDIX"/>
    <property type="match status" value="1"/>
</dbReference>
<evidence type="ECO:0000256" key="1">
    <source>
        <dbReference type="ARBA" id="ARBA00001946"/>
    </source>
</evidence>
<proteinExistence type="predicted"/>
<evidence type="ECO:0000313" key="6">
    <source>
        <dbReference type="Proteomes" id="UP000252085"/>
    </source>
</evidence>
<keyword evidence="3" id="KW-1133">Transmembrane helix</keyword>
<comment type="cofactor">
    <cofactor evidence="1">
        <name>Mg(2+)</name>
        <dbReference type="ChEBI" id="CHEBI:18420"/>
    </cofactor>
</comment>
<organism evidence="5 6">
    <name type="scientific">Nostoc punctiforme NIES-2108</name>
    <dbReference type="NCBI Taxonomy" id="1356359"/>
    <lineage>
        <taxon>Bacteria</taxon>
        <taxon>Bacillati</taxon>
        <taxon>Cyanobacteriota</taxon>
        <taxon>Cyanophyceae</taxon>
        <taxon>Nostocales</taxon>
        <taxon>Nostocaceae</taxon>
        <taxon>Nostoc</taxon>
    </lineage>
</organism>
<dbReference type="CDD" id="cd03424">
    <property type="entry name" value="NUDIX_ADPRase_Nudt5_UGPPase_Nudt14"/>
    <property type="match status" value="1"/>
</dbReference>
<dbReference type="Gene3D" id="3.90.79.10">
    <property type="entry name" value="Nucleoside Triphosphate Pyrophosphohydrolase"/>
    <property type="match status" value="1"/>
</dbReference>
<dbReference type="AlphaFoldDB" id="A0A367RKL9"/>
<dbReference type="InterPro" id="IPR015797">
    <property type="entry name" value="NUDIX_hydrolase-like_dom_sf"/>
</dbReference>
<protein>
    <submittedName>
        <fullName evidence="5">NUDIX hydrolase</fullName>
    </submittedName>
</protein>
<dbReference type="GO" id="GO:0019693">
    <property type="term" value="P:ribose phosphate metabolic process"/>
    <property type="evidence" value="ECO:0007669"/>
    <property type="project" value="TreeGrafter"/>
</dbReference>
<keyword evidence="3" id="KW-0812">Transmembrane</keyword>
<keyword evidence="2 5" id="KW-0378">Hydrolase</keyword>
<keyword evidence="3" id="KW-0472">Membrane</keyword>
<name>A0A367RKL9_NOSPU</name>
<feature type="transmembrane region" description="Helical" evidence="3">
    <location>
        <begin position="165"/>
        <end position="182"/>
    </location>
</feature>
<dbReference type="EMBL" id="LXQE01000150">
    <property type="protein sequence ID" value="RCJ36174.1"/>
    <property type="molecule type" value="Genomic_DNA"/>
</dbReference>
<evidence type="ECO:0000256" key="3">
    <source>
        <dbReference type="SAM" id="Phobius"/>
    </source>
</evidence>
<dbReference type="PANTHER" id="PTHR11839:SF18">
    <property type="entry name" value="NUDIX HYDROLASE DOMAIN-CONTAINING PROTEIN"/>
    <property type="match status" value="1"/>
</dbReference>
<evidence type="ECO:0000259" key="4">
    <source>
        <dbReference type="PROSITE" id="PS51462"/>
    </source>
</evidence>